<feature type="transmembrane region" description="Helical" evidence="1">
    <location>
        <begin position="7"/>
        <end position="25"/>
    </location>
</feature>
<keyword evidence="1" id="KW-1133">Transmembrane helix</keyword>
<protein>
    <submittedName>
        <fullName evidence="2">Uncharacterized protein</fullName>
    </submittedName>
</protein>
<proteinExistence type="predicted"/>
<reference evidence="2" key="1">
    <citation type="submission" date="2020-02" db="EMBL/GenBank/DDBJ databases">
        <authorList>
            <person name="Meier V. D."/>
        </authorList>
    </citation>
    <scope>NUCLEOTIDE SEQUENCE</scope>
    <source>
        <strain evidence="2">AVDCRST_MAG93</strain>
    </source>
</reference>
<dbReference type="AlphaFoldDB" id="A0A6J4IP26"/>
<evidence type="ECO:0000256" key="1">
    <source>
        <dbReference type="SAM" id="Phobius"/>
    </source>
</evidence>
<dbReference type="EMBL" id="CADCTR010000655">
    <property type="protein sequence ID" value="CAA9255039.1"/>
    <property type="molecule type" value="Genomic_DNA"/>
</dbReference>
<accession>A0A6J4IP26</accession>
<organism evidence="2">
    <name type="scientific">uncultured Chloroflexia bacterium</name>
    <dbReference type="NCBI Taxonomy" id="1672391"/>
    <lineage>
        <taxon>Bacteria</taxon>
        <taxon>Bacillati</taxon>
        <taxon>Chloroflexota</taxon>
        <taxon>Chloroflexia</taxon>
        <taxon>environmental samples</taxon>
    </lineage>
</organism>
<feature type="non-terminal residue" evidence="2">
    <location>
        <position position="26"/>
    </location>
</feature>
<gene>
    <name evidence="2" type="ORF">AVDCRST_MAG93-1925</name>
</gene>
<keyword evidence="1" id="KW-0812">Transmembrane</keyword>
<keyword evidence="1" id="KW-0472">Membrane</keyword>
<sequence length="26" mass="2755">MQKLSRPTLVLIAGVIMLALLGIFVG</sequence>
<name>A0A6J4IP26_9CHLR</name>
<evidence type="ECO:0000313" key="2">
    <source>
        <dbReference type="EMBL" id="CAA9255039.1"/>
    </source>
</evidence>